<accession>A0A8S9SGN6</accession>
<proteinExistence type="predicted"/>
<evidence type="ECO:0000313" key="3">
    <source>
        <dbReference type="Proteomes" id="UP000712600"/>
    </source>
</evidence>
<reference evidence="2" key="1">
    <citation type="submission" date="2019-12" db="EMBL/GenBank/DDBJ databases">
        <title>Genome sequencing and annotation of Brassica cretica.</title>
        <authorList>
            <person name="Studholme D.J."/>
            <person name="Sarris P."/>
        </authorList>
    </citation>
    <scope>NUCLEOTIDE SEQUENCE</scope>
    <source>
        <strain evidence="2">PFS-109/04</strain>
        <tissue evidence="2">Leaf</tissue>
    </source>
</reference>
<name>A0A8S9SGN6_BRACR</name>
<dbReference type="AlphaFoldDB" id="A0A8S9SGN6"/>
<dbReference type="EMBL" id="QGKX02000004">
    <property type="protein sequence ID" value="KAF3600631.1"/>
    <property type="molecule type" value="Genomic_DNA"/>
</dbReference>
<sequence length="156" mass="17330">MSLFFLNPALPSNSIHPIPRRAAGFVASTRCSISALEKKPRRRRKQIQKRENEDSSSFGSSEAVSALERSLRLTFMDELMERARNRDTSGVSEVIYDMIAAGLTPGPRSFHGLVVAHALNGDEQGAVKNASSYSSILECRLYNLLRIESILLYNLS</sequence>
<protein>
    <submittedName>
        <fullName evidence="2">Uncharacterized protein</fullName>
    </submittedName>
</protein>
<organism evidence="2 3">
    <name type="scientific">Brassica cretica</name>
    <name type="common">Mustard</name>
    <dbReference type="NCBI Taxonomy" id="69181"/>
    <lineage>
        <taxon>Eukaryota</taxon>
        <taxon>Viridiplantae</taxon>
        <taxon>Streptophyta</taxon>
        <taxon>Embryophyta</taxon>
        <taxon>Tracheophyta</taxon>
        <taxon>Spermatophyta</taxon>
        <taxon>Magnoliopsida</taxon>
        <taxon>eudicotyledons</taxon>
        <taxon>Gunneridae</taxon>
        <taxon>Pentapetalae</taxon>
        <taxon>rosids</taxon>
        <taxon>malvids</taxon>
        <taxon>Brassicales</taxon>
        <taxon>Brassicaceae</taxon>
        <taxon>Brassiceae</taxon>
        <taxon>Brassica</taxon>
    </lineage>
</organism>
<evidence type="ECO:0000313" key="2">
    <source>
        <dbReference type="EMBL" id="KAF3600631.1"/>
    </source>
</evidence>
<feature type="region of interest" description="Disordered" evidence="1">
    <location>
        <begin position="37"/>
        <end position="65"/>
    </location>
</feature>
<evidence type="ECO:0000256" key="1">
    <source>
        <dbReference type="SAM" id="MobiDB-lite"/>
    </source>
</evidence>
<gene>
    <name evidence="2" type="ORF">F2Q69_00039214</name>
</gene>
<comment type="caution">
    <text evidence="2">The sequence shown here is derived from an EMBL/GenBank/DDBJ whole genome shotgun (WGS) entry which is preliminary data.</text>
</comment>
<dbReference type="Proteomes" id="UP000712600">
    <property type="component" value="Unassembled WGS sequence"/>
</dbReference>
<feature type="compositionally biased region" description="Low complexity" evidence="1">
    <location>
        <begin position="55"/>
        <end position="65"/>
    </location>
</feature>